<dbReference type="GO" id="GO:0004707">
    <property type="term" value="F:MAP kinase activity"/>
    <property type="evidence" value="ECO:0007669"/>
    <property type="project" value="UniProtKB-EC"/>
</dbReference>
<feature type="compositionally biased region" description="Polar residues" evidence="11">
    <location>
        <begin position="398"/>
        <end position="414"/>
    </location>
</feature>
<evidence type="ECO:0000256" key="2">
    <source>
        <dbReference type="ARBA" id="ARBA00022527"/>
    </source>
</evidence>
<keyword evidence="3 10" id="KW-0808">Transferase</keyword>
<feature type="compositionally biased region" description="Low complexity" evidence="11">
    <location>
        <begin position="387"/>
        <end position="397"/>
    </location>
</feature>
<dbReference type="EC" id="2.7.11.24" evidence="1 10"/>
<feature type="binding site" evidence="9">
    <location>
        <position position="42"/>
    </location>
    <ligand>
        <name>ATP</name>
        <dbReference type="ChEBI" id="CHEBI:30616"/>
    </ligand>
</feature>
<dbReference type="RefSeq" id="XP_021338713.1">
    <property type="nucleotide sequence ID" value="XM_021482164.1"/>
</dbReference>
<reference evidence="13 14" key="3">
    <citation type="journal article" date="2016" name="Sci. Rep.">
        <title>Genome-wide diversity and gene expression profiling of Babesia microti isolates identify polymorphic genes that mediate host-pathogen interactions.</title>
        <authorList>
            <person name="Silva J.C."/>
            <person name="Cornillot E."/>
            <person name="McCracken C."/>
            <person name="Usmani-Brown S."/>
            <person name="Dwivedi A."/>
            <person name="Ifeonu O.O."/>
            <person name="Crabtree J."/>
            <person name="Gotia H.T."/>
            <person name="Virji A.Z."/>
            <person name="Reynes C."/>
            <person name="Colinge J."/>
            <person name="Kumar V."/>
            <person name="Lawres L."/>
            <person name="Pazzi J.E."/>
            <person name="Pablo J.V."/>
            <person name="Hung C."/>
            <person name="Brancato J."/>
            <person name="Kumari P."/>
            <person name="Orvis J."/>
            <person name="Tretina K."/>
            <person name="Chibucos M."/>
            <person name="Ott S."/>
            <person name="Sadzewicz L."/>
            <person name="Sengamalay N."/>
            <person name="Shetty A.C."/>
            <person name="Su Q."/>
            <person name="Tallon L."/>
            <person name="Fraser C.M."/>
            <person name="Frutos R."/>
            <person name="Molina D.M."/>
            <person name="Krause P.J."/>
            <person name="Ben Mamoun C."/>
        </authorList>
    </citation>
    <scope>NUCLEOTIDE SEQUENCE [LARGE SCALE GENOMIC DNA]</scope>
    <source>
        <strain evidence="13 14">RI</strain>
    </source>
</reference>
<evidence type="ECO:0000256" key="11">
    <source>
        <dbReference type="SAM" id="MobiDB-lite"/>
    </source>
</evidence>
<keyword evidence="5 10" id="KW-0418">Kinase</keyword>
<dbReference type="FunFam" id="1.10.510.10:FF:000238">
    <property type="entry name" value="Mitogen-activated protein kinase"/>
    <property type="match status" value="1"/>
</dbReference>
<dbReference type="InterPro" id="IPR008271">
    <property type="entry name" value="Ser/Thr_kinase_AS"/>
</dbReference>
<evidence type="ECO:0000256" key="9">
    <source>
        <dbReference type="PROSITE-ProRule" id="PRU10141"/>
    </source>
</evidence>
<reference evidence="13 14" key="1">
    <citation type="journal article" date="2012" name="Nucleic Acids Res.">
        <title>Sequencing of the smallest Apicomplexan genome from the human pathogen Babesia microti.</title>
        <authorList>
            <person name="Cornillot E."/>
            <person name="Hadj-Kaddour K."/>
            <person name="Dassouli A."/>
            <person name="Noel B."/>
            <person name="Ranwez V."/>
            <person name="Vacherie B."/>
            <person name="Augagneur Y."/>
            <person name="Bres V."/>
            <person name="Duclos A."/>
            <person name="Randazzo S."/>
            <person name="Carcy B."/>
            <person name="Debierre-Grockiego F."/>
            <person name="Delbecq S."/>
            <person name="Moubri-Menage K."/>
            <person name="Shams-Eldin H."/>
            <person name="Usmani-Brown S."/>
            <person name="Bringaud F."/>
            <person name="Wincker P."/>
            <person name="Vivares C.P."/>
            <person name="Schwarz R.T."/>
            <person name="Schetters T.P."/>
            <person name="Krause P.J."/>
            <person name="Gorenflot A."/>
            <person name="Berry V."/>
            <person name="Barbe V."/>
            <person name="Ben Mamoun C."/>
        </authorList>
    </citation>
    <scope>NUCLEOTIDE SEQUENCE [LARGE SCALE GENOMIC DNA]</scope>
    <source>
        <strain evidence="13 14">RI</strain>
    </source>
</reference>
<evidence type="ECO:0000256" key="6">
    <source>
        <dbReference type="ARBA" id="ARBA00022840"/>
    </source>
</evidence>
<sequence length="583" mass="65777">MSNSIEDHILKRFKILNKLGKGAYGIVWKAIDKTTGETVALKKIFDAFRNSTDSQRTYREIMFLTELRGRPGIIGLKCVLPAYNNKDVYLVFEHMETDLHTVIRSDILQDVHKRYITFQLLQILHMIHSGDLLHRDLKPSNILLNSDCSIKLADFGLARSLKTFNDKSPLLTDYVATRWYRAPEILIGSNKYTKAVDMWAVGCIVAELLCGKPLFPGSSTMNQICKVLAFTGIPSDEDIKSLDSQFSSMMFANVKHIKKMEFEHFFTKQVPQNAKDLIYKLLEFNPEKRIGTLDALNHPYVVSFNMGKYKLTTLPGPVHIPTNDNIKYSVDNYRNLVKEYINSQNFLIADTHEDGPTKSHLFNKFRKSYSILQKGCVGKKKNVDEFSSSNSSSPDSNQQYMTSQQTITSNAFSSDTDANATANINEKRDSTRLVAAGTSNEENNYDTSEYSELFVSGDSPTRLKSKQNLSDSVNVSSDSNYHNSKNMSPTETTQDIFARFKLHGVNPNQVKGLKRSQDKVTCTSVIANSNYSELDDKNVNLNSNYSLSGTSSDSNAGAISNMICVNGKYYVKHHPLQYNQTRI</sequence>
<name>A0A1R4AC22_BABMR</name>
<gene>
    <name evidence="13" type="ORF">BMR1_03g03435</name>
</gene>
<evidence type="ECO:0000313" key="13">
    <source>
        <dbReference type="EMBL" id="SJK86571.1"/>
    </source>
</evidence>
<feature type="domain" description="Protein kinase" evidence="12">
    <location>
        <begin position="13"/>
        <end position="301"/>
    </location>
</feature>
<dbReference type="Proteomes" id="UP000002899">
    <property type="component" value="Chromosome III"/>
</dbReference>
<dbReference type="FunFam" id="3.30.200.20:FF:000166">
    <property type="entry name" value="Mitogen-activated protein kinase"/>
    <property type="match status" value="1"/>
</dbReference>
<protein>
    <recommendedName>
        <fullName evidence="1 10">Mitogen-activated protein kinase</fullName>
        <ecNumber evidence="1 10">2.7.11.24</ecNumber>
    </recommendedName>
</protein>
<reference evidence="13 14" key="2">
    <citation type="journal article" date="2013" name="PLoS ONE">
        <title>Whole genome mapping and re-organization of the nuclear and mitochondrial genomes of Babesia microti isolates.</title>
        <authorList>
            <person name="Cornillot E."/>
            <person name="Dassouli A."/>
            <person name="Garg A."/>
            <person name="Pachikara N."/>
            <person name="Randazzo S."/>
            <person name="Depoix D."/>
            <person name="Carcy B."/>
            <person name="Delbecq S."/>
            <person name="Frutos R."/>
            <person name="Silva J.C."/>
            <person name="Sutton R."/>
            <person name="Krause P.J."/>
            <person name="Mamoun C.B."/>
        </authorList>
    </citation>
    <scope>NUCLEOTIDE SEQUENCE [LARGE SCALE GENOMIC DNA]</scope>
    <source>
        <strain evidence="13 14">RI</strain>
    </source>
</reference>
<evidence type="ECO:0000256" key="4">
    <source>
        <dbReference type="ARBA" id="ARBA00022741"/>
    </source>
</evidence>
<proteinExistence type="inferred from homology"/>
<dbReference type="GeneID" id="24425333"/>
<evidence type="ECO:0000256" key="3">
    <source>
        <dbReference type="ARBA" id="ARBA00022679"/>
    </source>
</evidence>
<keyword evidence="6 9" id="KW-0067">ATP-binding</keyword>
<dbReference type="PANTHER" id="PTHR24055">
    <property type="entry name" value="MITOGEN-ACTIVATED PROTEIN KINASE"/>
    <property type="match status" value="1"/>
</dbReference>
<comment type="activity regulation">
    <text evidence="10">Activated by threonine and tyrosine phosphorylation.</text>
</comment>
<keyword evidence="14" id="KW-1185">Reference proteome</keyword>
<dbReference type="CDD" id="cd07852">
    <property type="entry name" value="STKc_MAPK15-like"/>
    <property type="match status" value="1"/>
</dbReference>
<comment type="similarity">
    <text evidence="10">Belongs to the protein kinase superfamily. Ser/Thr protein kinase family. MAP kinase subfamily.</text>
</comment>
<evidence type="ECO:0000313" key="14">
    <source>
        <dbReference type="Proteomes" id="UP000002899"/>
    </source>
</evidence>
<comment type="catalytic activity">
    <reaction evidence="7 10">
        <text>L-threonyl-[protein] + ATP = O-phospho-L-threonyl-[protein] + ADP + H(+)</text>
        <dbReference type="Rhea" id="RHEA:46608"/>
        <dbReference type="Rhea" id="RHEA-COMP:11060"/>
        <dbReference type="Rhea" id="RHEA-COMP:11605"/>
        <dbReference type="ChEBI" id="CHEBI:15378"/>
        <dbReference type="ChEBI" id="CHEBI:30013"/>
        <dbReference type="ChEBI" id="CHEBI:30616"/>
        <dbReference type="ChEBI" id="CHEBI:61977"/>
        <dbReference type="ChEBI" id="CHEBI:456216"/>
        <dbReference type="EC" id="2.7.11.24"/>
    </reaction>
</comment>
<evidence type="ECO:0000256" key="10">
    <source>
        <dbReference type="RuleBase" id="RU361165"/>
    </source>
</evidence>
<dbReference type="InterPro" id="IPR011009">
    <property type="entry name" value="Kinase-like_dom_sf"/>
</dbReference>
<comment type="cofactor">
    <cofactor evidence="10">
        <name>Mg(2+)</name>
        <dbReference type="ChEBI" id="CHEBI:18420"/>
    </cofactor>
</comment>
<dbReference type="InterPro" id="IPR017441">
    <property type="entry name" value="Protein_kinase_ATP_BS"/>
</dbReference>
<keyword evidence="10" id="KW-0460">Magnesium</keyword>
<dbReference type="PROSITE" id="PS01351">
    <property type="entry name" value="MAPK"/>
    <property type="match status" value="1"/>
</dbReference>
<dbReference type="PROSITE" id="PS50011">
    <property type="entry name" value="PROTEIN_KINASE_DOM"/>
    <property type="match status" value="1"/>
</dbReference>
<dbReference type="OrthoDB" id="192887at2759"/>
<dbReference type="InterPro" id="IPR000719">
    <property type="entry name" value="Prot_kinase_dom"/>
</dbReference>
<dbReference type="SMART" id="SM00220">
    <property type="entry name" value="S_TKc"/>
    <property type="match status" value="1"/>
</dbReference>
<comment type="catalytic activity">
    <reaction evidence="8">
        <text>L-seryl-[protein] + ATP = O-phospho-L-seryl-[protein] + ADP + H(+)</text>
        <dbReference type="Rhea" id="RHEA:17989"/>
        <dbReference type="Rhea" id="RHEA-COMP:9863"/>
        <dbReference type="Rhea" id="RHEA-COMP:11604"/>
        <dbReference type="ChEBI" id="CHEBI:15378"/>
        <dbReference type="ChEBI" id="CHEBI:29999"/>
        <dbReference type="ChEBI" id="CHEBI:30616"/>
        <dbReference type="ChEBI" id="CHEBI:83421"/>
        <dbReference type="ChEBI" id="CHEBI:456216"/>
        <dbReference type="EC" id="2.7.11.24"/>
    </reaction>
</comment>
<dbReference type="Gene3D" id="3.30.200.20">
    <property type="entry name" value="Phosphorylase Kinase, domain 1"/>
    <property type="match status" value="1"/>
</dbReference>
<dbReference type="Gene3D" id="1.10.510.10">
    <property type="entry name" value="Transferase(Phosphotransferase) domain 1"/>
    <property type="match status" value="1"/>
</dbReference>
<evidence type="ECO:0000256" key="8">
    <source>
        <dbReference type="ARBA" id="ARBA00048312"/>
    </source>
</evidence>
<dbReference type="PROSITE" id="PS00108">
    <property type="entry name" value="PROTEIN_KINASE_ST"/>
    <property type="match status" value="1"/>
</dbReference>
<keyword evidence="2 10" id="KW-0723">Serine/threonine-protein kinase</keyword>
<dbReference type="KEGG" id="bmic:BMR1_03g03435"/>
<dbReference type="SUPFAM" id="SSF56112">
    <property type="entry name" value="Protein kinase-like (PK-like)"/>
    <property type="match status" value="1"/>
</dbReference>
<evidence type="ECO:0000256" key="5">
    <source>
        <dbReference type="ARBA" id="ARBA00022777"/>
    </source>
</evidence>
<evidence type="ECO:0000256" key="7">
    <source>
        <dbReference type="ARBA" id="ARBA00047592"/>
    </source>
</evidence>
<evidence type="ECO:0000259" key="12">
    <source>
        <dbReference type="PROSITE" id="PS50011"/>
    </source>
</evidence>
<dbReference type="EMBL" id="LN871598">
    <property type="protein sequence ID" value="SJK86571.1"/>
    <property type="molecule type" value="Genomic_DNA"/>
</dbReference>
<dbReference type="PROSITE" id="PS00107">
    <property type="entry name" value="PROTEIN_KINASE_ATP"/>
    <property type="match status" value="1"/>
</dbReference>
<dbReference type="GO" id="GO:0005524">
    <property type="term" value="F:ATP binding"/>
    <property type="evidence" value="ECO:0007669"/>
    <property type="project" value="UniProtKB-UniRule"/>
</dbReference>
<dbReference type="InterPro" id="IPR050117">
    <property type="entry name" value="MAPK"/>
</dbReference>
<feature type="compositionally biased region" description="Low complexity" evidence="11">
    <location>
        <begin position="470"/>
        <end position="480"/>
    </location>
</feature>
<feature type="region of interest" description="Disordered" evidence="11">
    <location>
        <begin position="383"/>
        <end position="414"/>
    </location>
</feature>
<evidence type="ECO:0000256" key="1">
    <source>
        <dbReference type="ARBA" id="ARBA00012411"/>
    </source>
</evidence>
<organism evidence="13 14">
    <name type="scientific">Babesia microti (strain RI)</name>
    <dbReference type="NCBI Taxonomy" id="1133968"/>
    <lineage>
        <taxon>Eukaryota</taxon>
        <taxon>Sar</taxon>
        <taxon>Alveolata</taxon>
        <taxon>Apicomplexa</taxon>
        <taxon>Aconoidasida</taxon>
        <taxon>Piroplasmida</taxon>
        <taxon>Babesiidae</taxon>
        <taxon>Babesia</taxon>
    </lineage>
</organism>
<dbReference type="GO" id="GO:0106310">
    <property type="term" value="F:protein serine kinase activity"/>
    <property type="evidence" value="ECO:0007669"/>
    <property type="project" value="RHEA"/>
</dbReference>
<dbReference type="Pfam" id="PF00069">
    <property type="entry name" value="Pkinase"/>
    <property type="match status" value="1"/>
</dbReference>
<keyword evidence="4 9" id="KW-0547">Nucleotide-binding</keyword>
<dbReference type="VEuPathDB" id="PiroplasmaDB:BMR1_03g03435"/>
<feature type="region of interest" description="Disordered" evidence="11">
    <location>
        <begin position="458"/>
        <end position="489"/>
    </location>
</feature>
<accession>A0A1R4AC22</accession>
<dbReference type="AlphaFoldDB" id="A0A1R4AC22"/>
<dbReference type="InterPro" id="IPR003527">
    <property type="entry name" value="MAP_kinase_CS"/>
</dbReference>